<sequence length="1188" mass="123660">MLNVPGISHNLDVRVPAAASISASDHSATIAPRAMAGPGPPSASRPQKPPGWGEEGGPPASGPPTRTRSVRSPPLPSRLPDGTSQYTQQQQEPQHQLAFGQQNGGQQQLPNSSFGGSNGQQSHVHFGHHRARSANRQQQQEQHPQVLSQIPAKSTSFLGRVSEGGNRSESCYETGAAAACDAAAADCDNNVHTWRDDPSLAQCDSVSCSPLPRFGGHPLFPKAVPVPAAVLSIAAVAAASAAVAGPAGLGLEPTGGSPPLQGTTLTVDYRSEAGFPSGGKVRNNSQVLLPPLLMRAPGQEGGERQTIFFGPGALPGLLVGSSAHETGDGLDGMRTGNTRALAGPMFLHVAPSIRSRQQVSGMVPSVVPCRSNDGDESASLWDAPSSPSSPAPDIDSAGNRLRCPMPSSAALLMSYRTYGMGGCTPVAVDTNPATAAVSGGTGEGAPAASAAVHGNATAQQQQQQEDCVPVPSNVSLAQLQPFHTAAQVPLELETATGRLEADAAPRASGGLIVVGTSGGGGSSCGGGGGGGTRLNDAGGEGDTQMATFAGGWLSSADLGGTSRRYCRGVSMHDNKAAGAGGCFMGSKERGGSSCGQGPAAAQGGSGGGADSGGSAYMSAGTSIAAIAAAYGSVPAPPPLKAALVRPLSANDVCGKGGDGGGGTVTSTVAYGDPEAEMPLARWQRAARAAGLTASIARSFRTLRNQHDENLVREDQLEVVGEIGAGSFARVSKCLYKPPDGGKPFLVAVKRIKTEMLSSTRDSEDLHLFIQEAQLLRKLNHPHIVKYIGLGVVLEEAPTRGGGGGGGGGEGDKLLGAEQLLALSRRSWGAPSARQQRNSLGAASRKLSKRESAKRLAAGGGVFGGDGRSVDKSLYGSDDTGPHPLLPAPVLRGVFIVEEFLGGGTLKGAVYQQMLRPQKQLYSNATALRWMAQVASALSYMHTSRPKVLHRDIKLDNVLLHRSKGKDSSDMSYEGSIAKLGDLGLAALLAHHRRASGIGASDLEMEECPPGRAANGRRLLTQSSCAVRQRVTAATMAPPHLRHAKDATQLSKMLESHKRERLGTYMYMAPEVYQRQKYDEKCDCFSFAMLLYEVFHRYITACSLEHAAQMEKYARQVSLGFRPAIHEDLPAPLRRVIKQCWAQEPEQRPDMAAVARELWTMEERGVLAALDLKQQQASDLLGDCCCVVS</sequence>
<evidence type="ECO:0000313" key="9">
    <source>
        <dbReference type="EMBL" id="GLI70140.1"/>
    </source>
</evidence>
<dbReference type="InterPro" id="IPR001245">
    <property type="entry name" value="Ser-Thr/Tyr_kinase_cat_dom"/>
</dbReference>
<evidence type="ECO:0000256" key="7">
    <source>
        <dbReference type="SAM" id="MobiDB-lite"/>
    </source>
</evidence>
<dbReference type="InterPro" id="IPR011009">
    <property type="entry name" value="Kinase-like_dom_sf"/>
</dbReference>
<keyword evidence="4" id="KW-0418">Kinase</keyword>
<dbReference type="PANTHER" id="PTHR44329">
    <property type="entry name" value="SERINE/THREONINE-PROTEIN KINASE TNNI3K-RELATED"/>
    <property type="match status" value="1"/>
</dbReference>
<evidence type="ECO:0000256" key="4">
    <source>
        <dbReference type="ARBA" id="ARBA00022777"/>
    </source>
</evidence>
<gene>
    <name evidence="9" type="ORF">VaNZ11_014949</name>
</gene>
<evidence type="ECO:0000256" key="5">
    <source>
        <dbReference type="ARBA" id="ARBA00022840"/>
    </source>
</evidence>
<evidence type="ECO:0000313" key="10">
    <source>
        <dbReference type="Proteomes" id="UP001165090"/>
    </source>
</evidence>
<evidence type="ECO:0000256" key="1">
    <source>
        <dbReference type="ARBA" id="ARBA00022527"/>
    </source>
</evidence>
<dbReference type="InterPro" id="IPR008271">
    <property type="entry name" value="Ser/Thr_kinase_AS"/>
</dbReference>
<organism evidence="9 10">
    <name type="scientific">Volvox africanus</name>
    <dbReference type="NCBI Taxonomy" id="51714"/>
    <lineage>
        <taxon>Eukaryota</taxon>
        <taxon>Viridiplantae</taxon>
        <taxon>Chlorophyta</taxon>
        <taxon>core chlorophytes</taxon>
        <taxon>Chlorophyceae</taxon>
        <taxon>CS clade</taxon>
        <taxon>Chlamydomonadales</taxon>
        <taxon>Volvocaceae</taxon>
        <taxon>Volvox</taxon>
    </lineage>
</organism>
<feature type="compositionally biased region" description="Low complexity" evidence="7">
    <location>
        <begin position="22"/>
        <end position="31"/>
    </location>
</feature>
<feature type="binding site" evidence="6">
    <location>
        <position position="749"/>
    </location>
    <ligand>
        <name>ATP</name>
        <dbReference type="ChEBI" id="CHEBI:30616"/>
    </ligand>
</feature>
<dbReference type="PROSITE" id="PS00107">
    <property type="entry name" value="PROTEIN_KINASE_ATP"/>
    <property type="match status" value="1"/>
</dbReference>
<dbReference type="Pfam" id="PF00069">
    <property type="entry name" value="Pkinase"/>
    <property type="match status" value="1"/>
</dbReference>
<feature type="compositionally biased region" description="Low complexity" evidence="7">
    <location>
        <begin position="63"/>
        <end position="72"/>
    </location>
</feature>
<keyword evidence="2" id="KW-0808">Transferase</keyword>
<protein>
    <recommendedName>
        <fullName evidence="8">Protein kinase domain-containing protein</fullName>
    </recommendedName>
</protein>
<feature type="region of interest" description="Disordered" evidence="7">
    <location>
        <begin position="826"/>
        <end position="846"/>
    </location>
</feature>
<dbReference type="Gene3D" id="1.10.510.10">
    <property type="entry name" value="Transferase(Phosphotransferase) domain 1"/>
    <property type="match status" value="1"/>
</dbReference>
<feature type="compositionally biased region" description="Low complexity" evidence="7">
    <location>
        <begin position="377"/>
        <end position="397"/>
    </location>
</feature>
<dbReference type="PANTHER" id="PTHR44329:SF289">
    <property type="entry name" value="SERINE_THREONINE-PROTEIN KINASE VIK"/>
    <property type="match status" value="1"/>
</dbReference>
<name>A0ABQ5SJJ2_9CHLO</name>
<feature type="region of interest" description="Disordered" evidence="7">
    <location>
        <begin position="520"/>
        <end position="539"/>
    </location>
</feature>
<dbReference type="Proteomes" id="UP001165090">
    <property type="component" value="Unassembled WGS sequence"/>
</dbReference>
<keyword evidence="10" id="KW-1185">Reference proteome</keyword>
<feature type="region of interest" description="Disordered" evidence="7">
    <location>
        <begin position="22"/>
        <end position="168"/>
    </location>
</feature>
<feature type="compositionally biased region" description="Low complexity" evidence="7">
    <location>
        <begin position="85"/>
        <end position="122"/>
    </location>
</feature>
<dbReference type="Pfam" id="PF07714">
    <property type="entry name" value="PK_Tyr_Ser-Thr"/>
    <property type="match status" value="2"/>
</dbReference>
<feature type="compositionally biased region" description="Gly residues" evidence="7">
    <location>
        <begin position="520"/>
        <end position="532"/>
    </location>
</feature>
<evidence type="ECO:0000256" key="2">
    <source>
        <dbReference type="ARBA" id="ARBA00022679"/>
    </source>
</evidence>
<feature type="region of interest" description="Disordered" evidence="7">
    <location>
        <begin position="437"/>
        <end position="465"/>
    </location>
</feature>
<feature type="compositionally biased region" description="Pro residues" evidence="7">
    <location>
        <begin position="38"/>
        <end position="49"/>
    </location>
</feature>
<dbReference type="InterPro" id="IPR000719">
    <property type="entry name" value="Prot_kinase_dom"/>
</dbReference>
<keyword evidence="5 6" id="KW-0067">ATP-binding</keyword>
<evidence type="ECO:0000256" key="6">
    <source>
        <dbReference type="PROSITE-ProRule" id="PRU10141"/>
    </source>
</evidence>
<dbReference type="InterPro" id="IPR017441">
    <property type="entry name" value="Protein_kinase_ATP_BS"/>
</dbReference>
<reference evidence="9 10" key="1">
    <citation type="journal article" date="2023" name="IScience">
        <title>Expanded male sex-determining region conserved during the evolution of homothallism in the green alga Volvox.</title>
        <authorList>
            <person name="Yamamoto K."/>
            <person name="Matsuzaki R."/>
            <person name="Mahakham W."/>
            <person name="Heman W."/>
            <person name="Sekimoto H."/>
            <person name="Kawachi M."/>
            <person name="Minakuchi Y."/>
            <person name="Toyoda A."/>
            <person name="Nozaki H."/>
        </authorList>
    </citation>
    <scope>NUCLEOTIDE SEQUENCE [LARGE SCALE GENOMIC DNA]</scope>
    <source>
        <strain evidence="9 10">NIES-4468</strain>
    </source>
</reference>
<comment type="caution">
    <text evidence="9">The sequence shown here is derived from an EMBL/GenBank/DDBJ whole genome shotgun (WGS) entry which is preliminary data.</text>
</comment>
<dbReference type="Gene3D" id="3.30.200.20">
    <property type="entry name" value="Phosphorylase Kinase, domain 1"/>
    <property type="match status" value="1"/>
</dbReference>
<dbReference type="InterPro" id="IPR051681">
    <property type="entry name" value="Ser/Thr_Kinases-Pseudokinases"/>
</dbReference>
<feature type="domain" description="Protein kinase" evidence="8">
    <location>
        <begin position="716"/>
        <end position="1159"/>
    </location>
</feature>
<dbReference type="SMART" id="SM00220">
    <property type="entry name" value="S_TKc"/>
    <property type="match status" value="1"/>
</dbReference>
<accession>A0ABQ5SJJ2</accession>
<dbReference type="PROSITE" id="PS00108">
    <property type="entry name" value="PROTEIN_KINASE_ST"/>
    <property type="match status" value="1"/>
</dbReference>
<feature type="compositionally biased region" description="Polar residues" evidence="7">
    <location>
        <begin position="134"/>
        <end position="157"/>
    </location>
</feature>
<evidence type="ECO:0000256" key="3">
    <source>
        <dbReference type="ARBA" id="ARBA00022741"/>
    </source>
</evidence>
<dbReference type="PROSITE" id="PS50011">
    <property type="entry name" value="PROTEIN_KINASE_DOM"/>
    <property type="match status" value="1"/>
</dbReference>
<keyword evidence="1" id="KW-0723">Serine/threonine-protein kinase</keyword>
<proteinExistence type="predicted"/>
<keyword evidence="3 6" id="KW-0547">Nucleotide-binding</keyword>
<evidence type="ECO:0000259" key="8">
    <source>
        <dbReference type="PROSITE" id="PS50011"/>
    </source>
</evidence>
<feature type="region of interest" description="Disordered" evidence="7">
    <location>
        <begin position="369"/>
        <end position="400"/>
    </location>
</feature>
<dbReference type="SUPFAM" id="SSF56112">
    <property type="entry name" value="Protein kinase-like (PK-like)"/>
    <property type="match status" value="1"/>
</dbReference>
<dbReference type="EMBL" id="BSDZ01000089">
    <property type="protein sequence ID" value="GLI70140.1"/>
    <property type="molecule type" value="Genomic_DNA"/>
</dbReference>